<dbReference type="Proteomes" id="UP000655830">
    <property type="component" value="Unassembled WGS sequence"/>
</dbReference>
<dbReference type="Pfam" id="PF07833">
    <property type="entry name" value="Cu_amine_oxidN1"/>
    <property type="match status" value="1"/>
</dbReference>
<evidence type="ECO:0000259" key="1">
    <source>
        <dbReference type="Pfam" id="PF07833"/>
    </source>
</evidence>
<name>A0A926IG20_9FIRM</name>
<accession>A0A926IG20</accession>
<organism evidence="2 3">
    <name type="scientific">Zhenhengia yiwuensis</name>
    <dbReference type="NCBI Taxonomy" id="2763666"/>
    <lineage>
        <taxon>Bacteria</taxon>
        <taxon>Bacillati</taxon>
        <taxon>Bacillota</taxon>
        <taxon>Clostridia</taxon>
        <taxon>Lachnospirales</taxon>
        <taxon>Lachnospiraceae</taxon>
        <taxon>Zhenhengia</taxon>
    </lineage>
</organism>
<feature type="domain" description="Copper amine oxidase-like N-terminal" evidence="1">
    <location>
        <begin position="33"/>
        <end position="83"/>
    </location>
</feature>
<sequence length="85" mass="9478">MYFSLKLIKIYLTVPIFLLIVLFALPTSASTLPVLLEQNTTLVPLRFLSETLGYTLNFTGNKNPITLTKCTCPLQFTVISNILAI</sequence>
<comment type="caution">
    <text evidence="2">The sequence shown here is derived from an EMBL/GenBank/DDBJ whole genome shotgun (WGS) entry which is preliminary data.</text>
</comment>
<reference evidence="2" key="1">
    <citation type="submission" date="2020-08" db="EMBL/GenBank/DDBJ databases">
        <title>Genome public.</title>
        <authorList>
            <person name="Liu C."/>
            <person name="Sun Q."/>
        </authorList>
    </citation>
    <scope>NUCLEOTIDE SEQUENCE</scope>
    <source>
        <strain evidence="2">NSJ-12</strain>
    </source>
</reference>
<dbReference type="EMBL" id="JACRSY010000067">
    <property type="protein sequence ID" value="MBC8581634.1"/>
    <property type="molecule type" value="Genomic_DNA"/>
</dbReference>
<dbReference type="InterPro" id="IPR036582">
    <property type="entry name" value="Mao_N_sf"/>
</dbReference>
<gene>
    <name evidence="2" type="ORF">H8718_19300</name>
</gene>
<dbReference type="RefSeq" id="WP_408646588.1">
    <property type="nucleotide sequence ID" value="NZ_JACRSY010000067.1"/>
</dbReference>
<evidence type="ECO:0000313" key="3">
    <source>
        <dbReference type="Proteomes" id="UP000655830"/>
    </source>
</evidence>
<protein>
    <recommendedName>
        <fullName evidence="1">Copper amine oxidase-like N-terminal domain-containing protein</fullName>
    </recommendedName>
</protein>
<dbReference type="InterPro" id="IPR012854">
    <property type="entry name" value="Cu_amine_oxidase-like_N"/>
</dbReference>
<proteinExistence type="predicted"/>
<dbReference type="AlphaFoldDB" id="A0A926IG20"/>
<evidence type="ECO:0000313" key="2">
    <source>
        <dbReference type="EMBL" id="MBC8581634.1"/>
    </source>
</evidence>
<keyword evidence="3" id="KW-1185">Reference proteome</keyword>
<dbReference type="SUPFAM" id="SSF55383">
    <property type="entry name" value="Copper amine oxidase, domain N"/>
    <property type="match status" value="1"/>
</dbReference>